<evidence type="ECO:0000313" key="4">
    <source>
        <dbReference type="Proteomes" id="UP001344632"/>
    </source>
</evidence>
<comment type="caution">
    <text evidence="3">The sequence shown here is derived from an EMBL/GenBank/DDBJ whole genome shotgun (WGS) entry which is preliminary data.</text>
</comment>
<proteinExistence type="predicted"/>
<protein>
    <submittedName>
        <fullName evidence="3">Transposase</fullName>
    </submittedName>
</protein>
<feature type="compositionally biased region" description="Low complexity" evidence="1">
    <location>
        <begin position="91"/>
        <end position="102"/>
    </location>
</feature>
<keyword evidence="4" id="KW-1185">Reference proteome</keyword>
<evidence type="ECO:0000313" key="3">
    <source>
        <dbReference type="EMBL" id="MEC0244195.1"/>
    </source>
</evidence>
<dbReference type="InterPro" id="IPR002559">
    <property type="entry name" value="Transposase_11"/>
</dbReference>
<evidence type="ECO:0000256" key="1">
    <source>
        <dbReference type="SAM" id="MobiDB-lite"/>
    </source>
</evidence>
<dbReference type="Proteomes" id="UP001344632">
    <property type="component" value="Unassembled WGS sequence"/>
</dbReference>
<dbReference type="EMBL" id="JARLKZ010000037">
    <property type="protein sequence ID" value="MEC0244195.1"/>
    <property type="molecule type" value="Genomic_DNA"/>
</dbReference>
<feature type="domain" description="Transposase IS4-like" evidence="2">
    <location>
        <begin position="157"/>
        <end position="288"/>
    </location>
</feature>
<dbReference type="RefSeq" id="WP_326091838.1">
    <property type="nucleotide sequence ID" value="NZ_JARLKZ010000037.1"/>
</dbReference>
<organism evidence="3 4">
    <name type="scientific">Paenibacillus dokdonensis</name>
    <dbReference type="NCBI Taxonomy" id="2567944"/>
    <lineage>
        <taxon>Bacteria</taxon>
        <taxon>Bacillati</taxon>
        <taxon>Bacillota</taxon>
        <taxon>Bacilli</taxon>
        <taxon>Bacillales</taxon>
        <taxon>Paenibacillaceae</taxon>
        <taxon>Paenibacillus</taxon>
    </lineage>
</organism>
<feature type="region of interest" description="Disordered" evidence="1">
    <location>
        <begin position="79"/>
        <end position="124"/>
    </location>
</feature>
<gene>
    <name evidence="3" type="ORF">P4H66_30750</name>
</gene>
<feature type="compositionally biased region" description="Basic and acidic residues" evidence="1">
    <location>
        <begin position="115"/>
        <end position="124"/>
    </location>
</feature>
<dbReference type="PANTHER" id="PTHR33408:SF2">
    <property type="entry name" value="TRANSPOSASE DDE DOMAIN-CONTAINING PROTEIN"/>
    <property type="match status" value="1"/>
</dbReference>
<feature type="non-terminal residue" evidence="3">
    <location>
        <position position="335"/>
    </location>
</feature>
<feature type="non-terminal residue" evidence="3">
    <location>
        <position position="1"/>
    </location>
</feature>
<feature type="compositionally biased region" description="Basic and acidic residues" evidence="1">
    <location>
        <begin position="79"/>
        <end position="88"/>
    </location>
</feature>
<dbReference type="Pfam" id="PF01609">
    <property type="entry name" value="DDE_Tnp_1"/>
    <property type="match status" value="1"/>
</dbReference>
<evidence type="ECO:0000259" key="2">
    <source>
        <dbReference type="Pfam" id="PF01609"/>
    </source>
</evidence>
<reference evidence="3 4" key="1">
    <citation type="submission" date="2023-03" db="EMBL/GenBank/DDBJ databases">
        <title>Bacillus Genome Sequencing.</title>
        <authorList>
            <person name="Dunlap C."/>
        </authorList>
    </citation>
    <scope>NUCLEOTIDE SEQUENCE [LARGE SCALE GENOMIC DNA]</scope>
    <source>
        <strain evidence="3 4">BD-525</strain>
    </source>
</reference>
<name>A0ABU6GZM9_9BACL</name>
<dbReference type="PANTHER" id="PTHR33408">
    <property type="entry name" value="TRANSPOSASE"/>
    <property type="match status" value="1"/>
</dbReference>
<sequence length="335" mass="38978">INRFRSERMKGILETVFTAVLELLAAENYVNLDHYFVDGTKIEANANRYTFVWGKAIGKHKARLQQKVQTLFAAIEENEKQEEREHTGQDLPELGETSSLTSEKLESAVQQLETRLQKQPKDKPLKKTVRMLRKDLLPRLKKYETQQEILGSRNSYSKTDPDATFMRMKEDHMRNGQLKPGYNVQIGTENQFILGYSLHQRPTDTRCLKPHLEKVKAALGKMPKTVIADAGYGGEENYAYLENEQLEALVKYSTYHKENTKKWQQDISKLDNWQYDEKEDTWTCVAGRKLCFRYESKEETESGYEIRKRHYRSKSCESCPLKDACTKAKGDREIS</sequence>
<accession>A0ABU6GZM9</accession>